<evidence type="ECO:0008006" key="3">
    <source>
        <dbReference type="Google" id="ProtNLM"/>
    </source>
</evidence>
<evidence type="ECO:0000313" key="2">
    <source>
        <dbReference type="Proteomes" id="UP000800035"/>
    </source>
</evidence>
<organism evidence="1 2">
    <name type="scientific">Byssothecium circinans</name>
    <dbReference type="NCBI Taxonomy" id="147558"/>
    <lineage>
        <taxon>Eukaryota</taxon>
        <taxon>Fungi</taxon>
        <taxon>Dikarya</taxon>
        <taxon>Ascomycota</taxon>
        <taxon>Pezizomycotina</taxon>
        <taxon>Dothideomycetes</taxon>
        <taxon>Pleosporomycetidae</taxon>
        <taxon>Pleosporales</taxon>
        <taxon>Massarineae</taxon>
        <taxon>Massarinaceae</taxon>
        <taxon>Byssothecium</taxon>
    </lineage>
</organism>
<reference evidence="1" key="1">
    <citation type="journal article" date="2020" name="Stud. Mycol.">
        <title>101 Dothideomycetes genomes: a test case for predicting lifestyles and emergence of pathogens.</title>
        <authorList>
            <person name="Haridas S."/>
            <person name="Albert R."/>
            <person name="Binder M."/>
            <person name="Bloem J."/>
            <person name="Labutti K."/>
            <person name="Salamov A."/>
            <person name="Andreopoulos B."/>
            <person name="Baker S."/>
            <person name="Barry K."/>
            <person name="Bills G."/>
            <person name="Bluhm B."/>
            <person name="Cannon C."/>
            <person name="Castanera R."/>
            <person name="Culley D."/>
            <person name="Daum C."/>
            <person name="Ezra D."/>
            <person name="Gonzalez J."/>
            <person name="Henrissat B."/>
            <person name="Kuo A."/>
            <person name="Liang C."/>
            <person name="Lipzen A."/>
            <person name="Lutzoni F."/>
            <person name="Magnuson J."/>
            <person name="Mondo S."/>
            <person name="Nolan M."/>
            <person name="Ohm R."/>
            <person name="Pangilinan J."/>
            <person name="Park H.-J."/>
            <person name="Ramirez L."/>
            <person name="Alfaro M."/>
            <person name="Sun H."/>
            <person name="Tritt A."/>
            <person name="Yoshinaga Y."/>
            <person name="Zwiers L.-H."/>
            <person name="Turgeon B."/>
            <person name="Goodwin S."/>
            <person name="Spatafora J."/>
            <person name="Crous P."/>
            <person name="Grigoriev I."/>
        </authorList>
    </citation>
    <scope>NUCLEOTIDE SEQUENCE</scope>
    <source>
        <strain evidence="1">CBS 675.92</strain>
    </source>
</reference>
<evidence type="ECO:0000313" key="1">
    <source>
        <dbReference type="EMBL" id="KAF1955744.1"/>
    </source>
</evidence>
<keyword evidence="2" id="KW-1185">Reference proteome</keyword>
<dbReference type="PANTHER" id="PTHR45588">
    <property type="entry name" value="TPR DOMAIN-CONTAINING PROTEIN"/>
    <property type="match status" value="1"/>
</dbReference>
<protein>
    <recommendedName>
        <fullName evidence="3">TPR domain protein</fullName>
    </recommendedName>
</protein>
<dbReference type="InterPro" id="IPR019734">
    <property type="entry name" value="TPR_rpt"/>
</dbReference>
<dbReference type="AlphaFoldDB" id="A0A6A5TTW3"/>
<dbReference type="OrthoDB" id="414774at2759"/>
<dbReference type="Proteomes" id="UP000800035">
    <property type="component" value="Unassembled WGS sequence"/>
</dbReference>
<name>A0A6A5TTW3_9PLEO</name>
<dbReference type="Gene3D" id="1.25.40.10">
    <property type="entry name" value="Tetratricopeptide repeat domain"/>
    <property type="match status" value="1"/>
</dbReference>
<dbReference type="EMBL" id="ML976993">
    <property type="protein sequence ID" value="KAF1955744.1"/>
    <property type="molecule type" value="Genomic_DNA"/>
</dbReference>
<gene>
    <name evidence="1" type="ORF">CC80DRAFT_535812</name>
</gene>
<dbReference type="InterPro" id="IPR011990">
    <property type="entry name" value="TPR-like_helical_dom_sf"/>
</dbReference>
<proteinExistence type="predicted"/>
<accession>A0A6A5TTW3</accession>
<dbReference type="PANTHER" id="PTHR45588:SF1">
    <property type="entry name" value="WW DOMAIN-CONTAINING PROTEIN"/>
    <property type="match status" value="1"/>
</dbReference>
<sequence length="558" mass="62641">MSVQFDSYSYQYDLGDFKRNVSTKISAAQKWFDRGLTWCYAFHHEESARCFERAINEDSTCAMAYWGLAFALGPNYNKPWDLFDGEELRSTLEKINGANAKAKEHATNATDIEKALVDAVQVRVPNGLDQIAFRACNEAYAEAMASVYKQYSQDLDIAALYADSIMNLSAWDLWDLKTGEPTPGSRSLEAKAVLEKALAQEGASVHPGVLHLYIHLMEMSKTPEVALVAADHLRNLTPDAGHLVHMPSHLDVLVGDYRRAIASNADACRADEKFLATYGGDNFYTFYRMHDYHSLIYAAMLAGQHKVSMDTVKRVEASLPESLLRIQSPPMADWVENFASVRVHVLVRFGRWDDIIALTVPKDLHLYCVTAAMIHYGKGVAYAATGDIDNSIKHRDALHAAIEKVPDSRISGDFPNLANVVLKVGMAMLDGELEYRKGNYDAAFKHLRTAIERDDALTYAEPWPWMMPTRHAYAALLMERGRIDEATKAYAEDLGFDEALPRARQHPNNVWALHGYYECLIKLGRTEEAKMIQQQLRVAQAVADVDVRSSCYCRTSCC</sequence>
<dbReference type="SUPFAM" id="SSF48452">
    <property type="entry name" value="TPR-like"/>
    <property type="match status" value="1"/>
</dbReference>
<dbReference type="SMART" id="SM00028">
    <property type="entry name" value="TPR"/>
    <property type="match status" value="3"/>
</dbReference>